<dbReference type="STRING" id="1046627.BZARG_754"/>
<keyword evidence="2" id="KW-1185">Reference proteome</keyword>
<evidence type="ECO:0000313" key="1">
    <source>
        <dbReference type="EMBL" id="EGV44417.1"/>
    </source>
</evidence>
<gene>
    <name evidence="1" type="ORF">BZARG_754</name>
</gene>
<dbReference type="RefSeq" id="WP_008635636.1">
    <property type="nucleotide sequence ID" value="NZ_AFXZ01000009.1"/>
</dbReference>
<organism evidence="1 2">
    <name type="scientific">Bizionia argentinensis JUB59</name>
    <dbReference type="NCBI Taxonomy" id="1046627"/>
    <lineage>
        <taxon>Bacteria</taxon>
        <taxon>Pseudomonadati</taxon>
        <taxon>Bacteroidota</taxon>
        <taxon>Flavobacteriia</taxon>
        <taxon>Flavobacteriales</taxon>
        <taxon>Flavobacteriaceae</taxon>
        <taxon>Bizionia</taxon>
    </lineage>
</organism>
<accession>G2EB71</accession>
<protein>
    <submittedName>
        <fullName evidence="1">Uncharacterized protein</fullName>
    </submittedName>
</protein>
<sequence length="62" mass="6839">MATIKIKIKNGECDATVKGTAFDIVEGLATMLIGSPEMLRFMKAAIEVSEEHNKELNEENNN</sequence>
<dbReference type="Proteomes" id="UP000003730">
    <property type="component" value="Unassembled WGS sequence"/>
</dbReference>
<dbReference type="OrthoDB" id="9941686at2"/>
<evidence type="ECO:0000313" key="2">
    <source>
        <dbReference type="Proteomes" id="UP000003730"/>
    </source>
</evidence>
<dbReference type="EMBL" id="AFXZ01000009">
    <property type="protein sequence ID" value="EGV44417.1"/>
    <property type="molecule type" value="Genomic_DNA"/>
</dbReference>
<dbReference type="AlphaFoldDB" id="G2EB71"/>
<name>G2EB71_9FLAO</name>
<comment type="caution">
    <text evidence="1">The sequence shown here is derived from an EMBL/GenBank/DDBJ whole genome shotgun (WGS) entry which is preliminary data.</text>
</comment>
<reference evidence="1 2" key="1">
    <citation type="journal article" date="2008" name="Int. J. Syst. Evol. Microbiol.">
        <title>Bizionia argentinensis sp. nov., isolated from surface marine water in Antarctica.</title>
        <authorList>
            <person name="Bercovich A."/>
            <person name="Vazquez S.C."/>
            <person name="Yankilevich P."/>
            <person name="Coria S.H."/>
            <person name="Foti M."/>
            <person name="Hernandez E."/>
            <person name="Vidal A."/>
            <person name="Ruberto L."/>
            <person name="Melo C."/>
            <person name="Marenssi S."/>
            <person name="Criscuolo M."/>
            <person name="Memoli M."/>
            <person name="Arguelles M."/>
            <person name="Mac Cormack W.P."/>
        </authorList>
    </citation>
    <scope>NUCLEOTIDE SEQUENCE [LARGE SCALE GENOMIC DNA]</scope>
    <source>
        <strain evidence="1 2">JUB59</strain>
    </source>
</reference>
<proteinExistence type="predicted"/>